<dbReference type="SUPFAM" id="SSF53850">
    <property type="entry name" value="Periplasmic binding protein-like II"/>
    <property type="match status" value="1"/>
</dbReference>
<evidence type="ECO:0000313" key="6">
    <source>
        <dbReference type="EMBL" id="MEQ3362804.1"/>
    </source>
</evidence>
<evidence type="ECO:0000256" key="3">
    <source>
        <dbReference type="ARBA" id="ARBA00023125"/>
    </source>
</evidence>
<evidence type="ECO:0000256" key="4">
    <source>
        <dbReference type="ARBA" id="ARBA00023163"/>
    </source>
</evidence>
<proteinExistence type="inferred from homology"/>
<evidence type="ECO:0000313" key="7">
    <source>
        <dbReference type="Proteomes" id="UP001487305"/>
    </source>
</evidence>
<dbReference type="InterPro" id="IPR036388">
    <property type="entry name" value="WH-like_DNA-bd_sf"/>
</dbReference>
<dbReference type="PROSITE" id="PS50931">
    <property type="entry name" value="HTH_LYSR"/>
    <property type="match status" value="1"/>
</dbReference>
<dbReference type="PRINTS" id="PR00039">
    <property type="entry name" value="HTHLYSR"/>
</dbReference>
<dbReference type="PANTHER" id="PTHR30346">
    <property type="entry name" value="TRANSCRIPTIONAL DUAL REGULATOR HCAR-RELATED"/>
    <property type="match status" value="1"/>
</dbReference>
<dbReference type="InterPro" id="IPR005119">
    <property type="entry name" value="LysR_subst-bd"/>
</dbReference>
<protein>
    <submittedName>
        <fullName evidence="6">LysR family transcriptional regulator</fullName>
    </submittedName>
</protein>
<dbReference type="EMBL" id="JBBNOP010000005">
    <property type="protein sequence ID" value="MEQ3362804.1"/>
    <property type="molecule type" value="Genomic_DNA"/>
</dbReference>
<reference evidence="6 7" key="1">
    <citation type="submission" date="2024-04" db="EMBL/GenBank/DDBJ databases">
        <title>Human intestinal bacterial collection.</title>
        <authorList>
            <person name="Pauvert C."/>
            <person name="Hitch T.C.A."/>
            <person name="Clavel T."/>
        </authorList>
    </citation>
    <scope>NUCLEOTIDE SEQUENCE [LARGE SCALE GENOMIC DNA]</scope>
    <source>
        <strain evidence="6 7">CLA-KB-H42</strain>
    </source>
</reference>
<comment type="similarity">
    <text evidence="1">Belongs to the LysR transcriptional regulatory family.</text>
</comment>
<comment type="caution">
    <text evidence="6">The sequence shown here is derived from an EMBL/GenBank/DDBJ whole genome shotgun (WGS) entry which is preliminary data.</text>
</comment>
<dbReference type="InterPro" id="IPR036390">
    <property type="entry name" value="WH_DNA-bd_sf"/>
</dbReference>
<feature type="domain" description="HTH lysR-type" evidence="5">
    <location>
        <begin position="1"/>
        <end position="57"/>
    </location>
</feature>
<dbReference type="Pfam" id="PF03466">
    <property type="entry name" value="LysR_substrate"/>
    <property type="match status" value="1"/>
</dbReference>
<organism evidence="6 7">
    <name type="scientific">Raoultibacter massiliensis</name>
    <dbReference type="NCBI Taxonomy" id="1852371"/>
    <lineage>
        <taxon>Bacteria</taxon>
        <taxon>Bacillati</taxon>
        <taxon>Actinomycetota</taxon>
        <taxon>Coriobacteriia</taxon>
        <taxon>Eggerthellales</taxon>
        <taxon>Eggerthellaceae</taxon>
        <taxon>Raoultibacter</taxon>
    </lineage>
</organism>
<dbReference type="PANTHER" id="PTHR30346:SF0">
    <property type="entry name" value="HCA OPERON TRANSCRIPTIONAL ACTIVATOR HCAR"/>
    <property type="match status" value="1"/>
</dbReference>
<evidence type="ECO:0000256" key="1">
    <source>
        <dbReference type="ARBA" id="ARBA00009437"/>
    </source>
</evidence>
<dbReference type="Gene3D" id="3.40.190.290">
    <property type="match status" value="1"/>
</dbReference>
<keyword evidence="2" id="KW-0805">Transcription regulation</keyword>
<gene>
    <name evidence="6" type="ORF">AAA083_07435</name>
</gene>
<sequence>MKIESLYEFIVLSHYLNFTTAANNLNMSQPTLSKHISELEQELDVDLITRSKDLEMTAAGAAFLKDAIQIHHLYKDAVKRVHEISKQNIEALTIQEPYIVDLMSEILFKSVSRLKLENPYVMTKYYSEKGRKSIELLEEGKIDIAMVVDCNGTDRIGRVSEKKGLIFFPVIQEQLSVWMHESNPLAAKETLMLDDLVHTPINMTSTRCFDPMRFAILDLFNRALGMRPNLQTYSSETLNEFFMNTHDQKAIFLISPAVAASPLLSMQRDMMSRPIDDDRARITSYLVLRDDYQKSSIDQFLETVERVVSTDIEHHAKVAYLKDIG</sequence>
<dbReference type="RefSeq" id="WP_102375048.1">
    <property type="nucleotide sequence ID" value="NZ_JBBNOP010000005.1"/>
</dbReference>
<evidence type="ECO:0000259" key="5">
    <source>
        <dbReference type="PROSITE" id="PS50931"/>
    </source>
</evidence>
<dbReference type="InterPro" id="IPR000847">
    <property type="entry name" value="LysR_HTH_N"/>
</dbReference>
<accession>A0ABV1JCK5</accession>
<dbReference type="Proteomes" id="UP001487305">
    <property type="component" value="Unassembled WGS sequence"/>
</dbReference>
<evidence type="ECO:0000256" key="2">
    <source>
        <dbReference type="ARBA" id="ARBA00023015"/>
    </source>
</evidence>
<dbReference type="Gene3D" id="1.10.10.10">
    <property type="entry name" value="Winged helix-like DNA-binding domain superfamily/Winged helix DNA-binding domain"/>
    <property type="match status" value="1"/>
</dbReference>
<dbReference type="CDD" id="cd05466">
    <property type="entry name" value="PBP2_LTTR_substrate"/>
    <property type="match status" value="1"/>
</dbReference>
<keyword evidence="4" id="KW-0804">Transcription</keyword>
<keyword evidence="3" id="KW-0238">DNA-binding</keyword>
<name>A0ABV1JCK5_9ACTN</name>
<dbReference type="SUPFAM" id="SSF46785">
    <property type="entry name" value="Winged helix' DNA-binding domain"/>
    <property type="match status" value="1"/>
</dbReference>
<keyword evidence="7" id="KW-1185">Reference proteome</keyword>
<dbReference type="Pfam" id="PF00126">
    <property type="entry name" value="HTH_1"/>
    <property type="match status" value="1"/>
</dbReference>